<dbReference type="CDD" id="cd01949">
    <property type="entry name" value="GGDEF"/>
    <property type="match status" value="1"/>
</dbReference>
<dbReference type="Gene3D" id="3.30.70.270">
    <property type="match status" value="1"/>
</dbReference>
<dbReference type="GO" id="GO:0016020">
    <property type="term" value="C:membrane"/>
    <property type="evidence" value="ECO:0007669"/>
    <property type="project" value="UniProtKB-UniRule"/>
</dbReference>
<feature type="transmembrane region" description="Helical" evidence="1">
    <location>
        <begin position="146"/>
        <end position="166"/>
    </location>
</feature>
<keyword evidence="1" id="KW-0472">Membrane</keyword>
<name>A0A3P4B5M3_9BURK</name>
<accession>A0A3P4B5M3</accession>
<organism evidence="5 6">
    <name type="scientific">Pigmentiphaga humi</name>
    <dbReference type="NCBI Taxonomy" id="2478468"/>
    <lineage>
        <taxon>Bacteria</taxon>
        <taxon>Pseudomonadati</taxon>
        <taxon>Pseudomonadota</taxon>
        <taxon>Betaproteobacteria</taxon>
        <taxon>Burkholderiales</taxon>
        <taxon>Alcaligenaceae</taxon>
        <taxon>Pigmentiphaga</taxon>
    </lineage>
</organism>
<dbReference type="EMBL" id="UWPJ01000027">
    <property type="protein sequence ID" value="VCU71609.1"/>
    <property type="molecule type" value="Genomic_DNA"/>
</dbReference>
<dbReference type="InterPro" id="IPR005330">
    <property type="entry name" value="MHYT_dom"/>
</dbReference>
<dbReference type="SMART" id="SM00267">
    <property type="entry name" value="GGDEF"/>
    <property type="match status" value="1"/>
</dbReference>
<dbReference type="SUPFAM" id="SSF55073">
    <property type="entry name" value="Nucleotide cyclase"/>
    <property type="match status" value="1"/>
</dbReference>
<dbReference type="AlphaFoldDB" id="A0A3P4B5M3"/>
<keyword evidence="5" id="KW-0378">Hydrolase</keyword>
<evidence type="ECO:0000259" key="2">
    <source>
        <dbReference type="PROSITE" id="PS50883"/>
    </source>
</evidence>
<dbReference type="PROSITE" id="PS50883">
    <property type="entry name" value="EAL"/>
    <property type="match status" value="1"/>
</dbReference>
<dbReference type="PANTHER" id="PTHR44757">
    <property type="entry name" value="DIGUANYLATE CYCLASE DGCP"/>
    <property type="match status" value="1"/>
</dbReference>
<dbReference type="NCBIfam" id="TIGR00254">
    <property type="entry name" value="GGDEF"/>
    <property type="match status" value="1"/>
</dbReference>
<feature type="domain" description="MHYT" evidence="4">
    <location>
        <begin position="12"/>
        <end position="199"/>
    </location>
</feature>
<dbReference type="SUPFAM" id="SSF141868">
    <property type="entry name" value="EAL domain-like"/>
    <property type="match status" value="1"/>
</dbReference>
<dbReference type="InterPro" id="IPR035919">
    <property type="entry name" value="EAL_sf"/>
</dbReference>
<dbReference type="Proteomes" id="UP000277294">
    <property type="component" value="Unassembled WGS sequence"/>
</dbReference>
<dbReference type="InterPro" id="IPR001633">
    <property type="entry name" value="EAL_dom"/>
</dbReference>
<keyword evidence="6" id="KW-1185">Reference proteome</keyword>
<dbReference type="SMART" id="SM00052">
    <property type="entry name" value="EAL"/>
    <property type="match status" value="1"/>
</dbReference>
<feature type="transmembrane region" description="Helical" evidence="1">
    <location>
        <begin position="84"/>
        <end position="103"/>
    </location>
</feature>
<feature type="transmembrane region" description="Helical" evidence="1">
    <location>
        <begin position="110"/>
        <end position="134"/>
    </location>
</feature>
<feature type="domain" description="GGDEF" evidence="3">
    <location>
        <begin position="283"/>
        <end position="415"/>
    </location>
</feature>
<dbReference type="Pfam" id="PF00990">
    <property type="entry name" value="GGDEF"/>
    <property type="match status" value="1"/>
</dbReference>
<keyword evidence="1" id="KW-1133">Transmembrane helix</keyword>
<proteinExistence type="predicted"/>
<dbReference type="PROSITE" id="PS50887">
    <property type="entry name" value="GGDEF"/>
    <property type="match status" value="1"/>
</dbReference>
<feature type="transmembrane region" description="Helical" evidence="1">
    <location>
        <begin position="216"/>
        <end position="237"/>
    </location>
</feature>
<feature type="domain" description="EAL" evidence="2">
    <location>
        <begin position="424"/>
        <end position="674"/>
    </location>
</feature>
<gene>
    <name evidence="5" type="primary">gmr_2</name>
    <name evidence="5" type="ORF">PIGHUM_03695</name>
</gene>
<reference evidence="5 6" key="1">
    <citation type="submission" date="2018-10" db="EMBL/GenBank/DDBJ databases">
        <authorList>
            <person name="Criscuolo A."/>
        </authorList>
    </citation>
    <scope>NUCLEOTIDE SEQUENCE [LARGE SCALE GENOMIC DNA]</scope>
    <source>
        <strain evidence="5">DnA1</strain>
    </source>
</reference>
<dbReference type="RefSeq" id="WP_124081198.1">
    <property type="nucleotide sequence ID" value="NZ_UWPJ01000027.1"/>
</dbReference>
<sequence length="706" mass="76790">MMTVLGCVVDRHNIWLVALAVLVCTTGSWVTVRLFMKSSATRGVQRLGWHMLTAVASGTAIWCTHFVAMLGFRPGVPVALDPAPTMLSLLLAVAGATPGFVLAGSKRLRWAPALGGAMVGLAICAMHYVGMMAYRVQGIVTWNRTYLVASVALAVVFSSLALHAALRVRNGTCRVAATGLLVMAIACLHFVGMTAFQVEPVLLPGNFSNPEAWQALGLAVGGVALVIVAAGLASYLIDDSLRTESLERLRRMAMTDSLTGLPNRASFSERLDRELYLADQAGGRVALVGMDLDRFKEINDLRGHAAGDEVLRELARRMSALLQEGEFVARQGGDEFIAIHRLGEQSRLLDFLARLESAFFTPIRLEGYEVIPGASLGVAVYPDDAQEKEALIGNTDLAMYRAKSDLVNVACFYEPSMDEVVRARRTLAGELRAALEFGQMDIHYQVQTAVSTGDIRGYEALLRWRHPERGYIPPSEFIPLAEESGLILQLGEWVLRTACAKAASWNPPYKVAVNLSAVQFVHADLVELVRSILDETGLQPDRLELELTESTIFMDKELSLRILRQIKQLGVGIALDDFGTGYSSLDTLRTFPFDKIKLDCTFVSELESSPQARAIVRAVLALGKSLDIPVLAEGIETHGQLALLNAEGCDEGQGYLLGRPIPLRQIVDQGDLVLSAAHEARMRVFPPEVMLAGRRVDGSDAMSAHP</sequence>
<evidence type="ECO:0000313" key="6">
    <source>
        <dbReference type="Proteomes" id="UP000277294"/>
    </source>
</evidence>
<dbReference type="Pfam" id="PF03707">
    <property type="entry name" value="MHYT"/>
    <property type="match status" value="2"/>
</dbReference>
<dbReference type="InterPro" id="IPR029787">
    <property type="entry name" value="Nucleotide_cyclase"/>
</dbReference>
<dbReference type="OrthoDB" id="9813903at2"/>
<dbReference type="Pfam" id="PF00563">
    <property type="entry name" value="EAL"/>
    <property type="match status" value="1"/>
</dbReference>
<evidence type="ECO:0000259" key="4">
    <source>
        <dbReference type="PROSITE" id="PS50924"/>
    </source>
</evidence>
<evidence type="ECO:0000313" key="5">
    <source>
        <dbReference type="EMBL" id="VCU71609.1"/>
    </source>
</evidence>
<dbReference type="GO" id="GO:0071111">
    <property type="term" value="F:cyclic-guanylate-specific phosphodiesterase activity"/>
    <property type="evidence" value="ECO:0007669"/>
    <property type="project" value="UniProtKB-EC"/>
</dbReference>
<evidence type="ECO:0000256" key="1">
    <source>
        <dbReference type="PROSITE-ProRule" id="PRU00244"/>
    </source>
</evidence>
<dbReference type="InterPro" id="IPR043128">
    <property type="entry name" value="Rev_trsase/Diguanyl_cyclase"/>
</dbReference>
<feature type="transmembrane region" description="Helical" evidence="1">
    <location>
        <begin position="47"/>
        <end position="72"/>
    </location>
</feature>
<feature type="transmembrane region" description="Helical" evidence="1">
    <location>
        <begin position="12"/>
        <end position="35"/>
    </location>
</feature>
<dbReference type="InterPro" id="IPR052155">
    <property type="entry name" value="Biofilm_reg_signaling"/>
</dbReference>
<dbReference type="CDD" id="cd01948">
    <property type="entry name" value="EAL"/>
    <property type="match status" value="1"/>
</dbReference>
<protein>
    <submittedName>
        <fullName evidence="5">Cyclic di-GMP phosphodiesterase Gmr</fullName>
        <ecNumber evidence="5">3.1.4.52</ecNumber>
    </submittedName>
</protein>
<feature type="transmembrane region" description="Helical" evidence="1">
    <location>
        <begin position="175"/>
        <end position="196"/>
    </location>
</feature>
<dbReference type="EC" id="3.1.4.52" evidence="5"/>
<dbReference type="InterPro" id="IPR000160">
    <property type="entry name" value="GGDEF_dom"/>
</dbReference>
<dbReference type="Gene3D" id="3.20.20.450">
    <property type="entry name" value="EAL domain"/>
    <property type="match status" value="1"/>
</dbReference>
<dbReference type="PROSITE" id="PS50924">
    <property type="entry name" value="MHYT"/>
    <property type="match status" value="1"/>
</dbReference>
<evidence type="ECO:0000259" key="3">
    <source>
        <dbReference type="PROSITE" id="PS50887"/>
    </source>
</evidence>
<dbReference type="PANTHER" id="PTHR44757:SF2">
    <property type="entry name" value="BIOFILM ARCHITECTURE MAINTENANCE PROTEIN MBAA"/>
    <property type="match status" value="1"/>
</dbReference>
<keyword evidence="1" id="KW-0812">Transmembrane</keyword>